<feature type="region of interest" description="Disordered" evidence="1">
    <location>
        <begin position="1873"/>
        <end position="1906"/>
    </location>
</feature>
<protein>
    <submittedName>
        <fullName evidence="2">Uncharacterized protein</fullName>
    </submittedName>
</protein>
<feature type="compositionally biased region" description="Low complexity" evidence="1">
    <location>
        <begin position="731"/>
        <end position="744"/>
    </location>
</feature>
<feature type="compositionally biased region" description="Basic and acidic residues" evidence="1">
    <location>
        <begin position="494"/>
        <end position="519"/>
    </location>
</feature>
<feature type="compositionally biased region" description="Basic and acidic residues" evidence="1">
    <location>
        <begin position="708"/>
        <end position="718"/>
    </location>
</feature>
<feature type="compositionally biased region" description="Basic and acidic residues" evidence="1">
    <location>
        <begin position="1585"/>
        <end position="1606"/>
    </location>
</feature>
<feature type="region of interest" description="Disordered" evidence="1">
    <location>
        <begin position="332"/>
        <end position="367"/>
    </location>
</feature>
<feature type="region of interest" description="Disordered" evidence="1">
    <location>
        <begin position="2616"/>
        <end position="2641"/>
    </location>
</feature>
<feature type="compositionally biased region" description="Basic and acidic residues" evidence="1">
    <location>
        <begin position="2328"/>
        <end position="2366"/>
    </location>
</feature>
<feature type="region of interest" description="Disordered" evidence="1">
    <location>
        <begin position="1211"/>
        <end position="1366"/>
    </location>
</feature>
<feature type="region of interest" description="Disordered" evidence="1">
    <location>
        <begin position="589"/>
        <end position="658"/>
    </location>
</feature>
<feature type="compositionally biased region" description="Basic residues" evidence="1">
    <location>
        <begin position="1120"/>
        <end position="1129"/>
    </location>
</feature>
<feature type="compositionally biased region" description="Basic and acidic residues" evidence="1">
    <location>
        <begin position="2622"/>
        <end position="2632"/>
    </location>
</feature>
<feature type="compositionally biased region" description="Polar residues" evidence="1">
    <location>
        <begin position="1477"/>
        <end position="1486"/>
    </location>
</feature>
<feature type="region of interest" description="Disordered" evidence="1">
    <location>
        <begin position="2534"/>
        <end position="2597"/>
    </location>
</feature>
<feature type="region of interest" description="Disordered" evidence="1">
    <location>
        <begin position="1112"/>
        <end position="1172"/>
    </location>
</feature>
<feature type="region of interest" description="Disordered" evidence="1">
    <location>
        <begin position="1940"/>
        <end position="2086"/>
    </location>
</feature>
<feature type="region of interest" description="Disordered" evidence="1">
    <location>
        <begin position="673"/>
        <end position="767"/>
    </location>
</feature>
<evidence type="ECO:0000313" key="2">
    <source>
        <dbReference type="EMBL" id="CEL73004.1"/>
    </source>
</evidence>
<feature type="compositionally biased region" description="Polar residues" evidence="1">
    <location>
        <begin position="648"/>
        <end position="658"/>
    </location>
</feature>
<feature type="compositionally biased region" description="Basic and acidic residues" evidence="1">
    <location>
        <begin position="2045"/>
        <end position="2077"/>
    </location>
</feature>
<feature type="compositionally biased region" description="Basic and acidic residues" evidence="1">
    <location>
        <begin position="1231"/>
        <end position="1271"/>
    </location>
</feature>
<feature type="compositionally biased region" description="Basic and acidic residues" evidence="1">
    <location>
        <begin position="1386"/>
        <end position="1395"/>
    </location>
</feature>
<feature type="region of interest" description="Disordered" evidence="1">
    <location>
        <begin position="139"/>
        <end position="182"/>
    </location>
</feature>
<feature type="compositionally biased region" description="Basic and acidic residues" evidence="1">
    <location>
        <begin position="1061"/>
        <end position="1070"/>
    </location>
</feature>
<gene>
    <name evidence="2" type="ORF">BN1205_032560</name>
</gene>
<feature type="region of interest" description="Disordered" evidence="1">
    <location>
        <begin position="2119"/>
        <end position="2223"/>
    </location>
</feature>
<feature type="compositionally biased region" description="Basic and acidic residues" evidence="1">
    <location>
        <begin position="2584"/>
        <end position="2597"/>
    </location>
</feature>
<feature type="compositionally biased region" description="Basic and acidic residues" evidence="1">
    <location>
        <begin position="1005"/>
        <end position="1015"/>
    </location>
</feature>
<feature type="compositionally biased region" description="Basic and acidic residues" evidence="1">
    <location>
        <begin position="1534"/>
        <end position="1554"/>
    </location>
</feature>
<organism evidence="2">
    <name type="scientific">Toxoplasma gondii (strain ATCC 50861 / VEG)</name>
    <dbReference type="NCBI Taxonomy" id="432359"/>
    <lineage>
        <taxon>Eukaryota</taxon>
        <taxon>Sar</taxon>
        <taxon>Alveolata</taxon>
        <taxon>Apicomplexa</taxon>
        <taxon>Conoidasida</taxon>
        <taxon>Coccidia</taxon>
        <taxon>Eucoccidiorida</taxon>
        <taxon>Eimeriorina</taxon>
        <taxon>Sarcocystidae</taxon>
        <taxon>Toxoplasma</taxon>
    </lineage>
</organism>
<feature type="region of interest" description="Disordered" evidence="1">
    <location>
        <begin position="1709"/>
        <end position="1833"/>
    </location>
</feature>
<feature type="compositionally biased region" description="Basic and acidic residues" evidence="1">
    <location>
        <begin position="1505"/>
        <end position="1518"/>
    </location>
</feature>
<feature type="compositionally biased region" description="Basic and acidic residues" evidence="1">
    <location>
        <begin position="1955"/>
        <end position="1977"/>
    </location>
</feature>
<feature type="region of interest" description="Disordered" evidence="1">
    <location>
        <begin position="380"/>
        <end position="402"/>
    </location>
</feature>
<name>A0A0F7USK0_TOXGV</name>
<feature type="compositionally biased region" description="Low complexity" evidence="1">
    <location>
        <begin position="427"/>
        <end position="437"/>
    </location>
</feature>
<feature type="compositionally biased region" description="Low complexity" evidence="1">
    <location>
        <begin position="1342"/>
        <end position="1357"/>
    </location>
</feature>
<feature type="compositionally biased region" description="Polar residues" evidence="1">
    <location>
        <begin position="2167"/>
        <end position="2179"/>
    </location>
</feature>
<evidence type="ECO:0000256" key="1">
    <source>
        <dbReference type="SAM" id="MobiDB-lite"/>
    </source>
</evidence>
<feature type="region of interest" description="Disordered" evidence="1">
    <location>
        <begin position="1386"/>
        <end position="1697"/>
    </location>
</feature>
<feature type="compositionally biased region" description="Polar residues" evidence="1">
    <location>
        <begin position="2023"/>
        <end position="2042"/>
    </location>
</feature>
<feature type="compositionally biased region" description="Basic and acidic residues" evidence="1">
    <location>
        <begin position="1301"/>
        <end position="1311"/>
    </location>
</feature>
<feature type="compositionally biased region" description="Low complexity" evidence="1">
    <location>
        <begin position="1130"/>
        <end position="1172"/>
    </location>
</feature>
<sequence length="2865" mass="311201">MFEDISPWPSPPGFFAGESAHGASRRMSTLPPGLVEFSPLLSPSSAPLPHSLATLTGHPTNCAFPASSFSPEIGAGPSCTQGNLAARQRLQEIKELDLLQREEKIQRQLTLLQEEQRQREAAQERGGFLGEETVLLGRNNNAQSGGAADLEKKQKQGAAGVCPPRGGTEAGPSNTSISGGGCQSACHPSAGEKCHVRVEICGDRQLLNAVHSTHHGSGISVEGSFPFGTHVSGCGGESQRKKTGDDIRGVSLGRARDDHTHAVGEVENIQHCSDDKNRFPSRHFPSLLDSLNDDPLPLSYLCGNSSLFLSPSSLLSLGFLGSSGGSPTDACTPNPCLASAPRALSSPQGPESTLSFSPSPPKSTRSPTLLQCEWATAPQPLSPSLRGLTGKPNQVEGSCGPAARRSFSCRDGIAARGRRDSNGLQRSSSVAPGASSPGAAIFEFSARAIEERETPQSAGRQALSYVPPSPQARDICPPHKHLAQQLKLRERKQQERLQRLQRQQLREEERKKPVKERGQSQKTGEAIPPPRAGRVLSGGGRARMLATSPGASGTASRTSAAATMPTERKATPGAVTGVLLSLSAHPSAKTSVPSLTERASDKQRTPGVSCSTREARHDSRSRRVTARLVAPKAGTTHHRGLQEDLPRSKTTSSNARQQASFAVGEQIAMVPPRTAGVKNAASATLRRKGAEDKERQGGISGHLVSHTLHPDTRSEDRSVSPFVGTDGGTSAFGSASLADGAGSAREGDCSMTKRKSREAKPSVPAHSASPIRFSAAYAKSCITPTRRKNTGRKIEAKTESGTALVVCAKGLQRAKGTPVREKGRIEANPFGERRKNESGRIIQLTNVSPDGEDDCEIRLRQILQKLRARLLERKAPNDDDNHPSGEVKSGRKRVPVTGDTDGRRTTEEESRGGRDDALRYEEAAGQERYSLDRNSPTFGAIRAKSGVRKEERRLSPSSGHSERVATHREPIYVEKEATERETAGACRRQSDKKVCQATGKVHTRSSTDSRERELSETDSSGDSDSSGWSVVEHLRRILRGEGKKRRHAESGVSSTPCRRGRGQEARKREFSLSSSGNSVRASGGSWRRRRRRSGRREATRLLKKALWHKDEISSPANAERHKRSCRSRWRSPSSSPSSHTSSTSPRQSISSLLSSSLPSSVSSTVSPRSRASPLSASFASSISSSGSSPSLITKWLHYSAALLQSQGSLTDSGVTWMPPPEQTSSRPATESQRRTRGERYLELSKPDRGKETSNRAHKQGDRRTKRGEERRRGRGSHSSSSRRLHVAEGSVYKANVMTDSGEDRRAGEKRSYNPLTEDPEEVVRRIKKRLGLPVSPRRDSSHPSSVHSSPSYASCSPGGNRQMKRNGGTERVAMARAGRLQVRLAEEREKGHSLDTDSLFPSTGRAGVIRDPREQRRGKRDMLLSGDKGVSLRVHSSPNIHSFETGEGSTGRNDGSRTPRGWQPLSSLSLSLSSSSVTGSPSTQADTGPGAKRECGREVAFPVSDRLEQDKMTRDRLRLPSSGSLNLSLSASPPREESTRGKTRKSTDEKERPQATRAEIVSFIQSEGRAAPQKTEESPPPSESRAAHERVSLYEEAKKDSKRDADQLNLRPNSSQLISFCVSDEESAGKEDRGETQIPTGPRSPAGRGSQKLPAEKGQMYRVRERASKEGNKLPSDHLASRSSVSGCDDPDGPLRISALLNSLSQSFGEAAAAGTVSSTPAPKETNFGESSRSRRLSPSDAAQHSEGLQARSQERDKQEKTNSMARTRRKENSPRMISESFRLKTNDLQRECINRHDTIPPPGGEVSESSASRERGEGTLGEGVGDKPHLRTETPLSVSFAPFLREEKELSKEQVCLENVPDAVEREKGLAARASKTHDVSLLPQARCPSAPGAESEETHQEGDLGSTLSAQLADIQQLQSLLAEADALERSHASLLLRGDNGGACEGSGPRAEGGKGVKETDLHEPREEEAEPRNRGAARNALNQVTVQKCPEGRQGSPVEARGEDSSCADGPLPAESRQDGNSDSGSFSEKAAESTSLIQEAKGDEAGGQRGESELGEQEREQESTSDESRLDRQAIPQNVALAQVEEARSFRVDENQRKEEKLLPEAESCLKAGDAFARMGAPGSSEGRSRRDQIALHERPVQQREGSEEKHKEGAGVLESQGPGSTLSDVSHSGTLRRGVAPRDRGTPADGCEGEERQQQTEKQVVLPEGDSIAPANGQVGSFLNEAVHEEQHLPLAATEMVTSCVTGRQNLPGDRESAVIEQVAESYSHLSNATSLVETDPTKPKNPAVAAGAACKSVEANSTGASGTSFQAVQRVQMSQSEIEKREQPREQDEAKETSGKEARERNDCDAGRHRGEAHRAAPPHSSLLPMLTNLLQKQQPLLKTLLDHLQQNQDTSNSTDAKAMPAAAGHTADVQKFRGDSSGRIQKCTQAKPSNAHEQTLILQDRGVPHTLSLRKNTRALQLTYPSLFVMQSPPSGVCIHLGGAAGEASLREHAYCEEERNCQSGVAEKDRTLVSALTHQRVQEVADGRARDNPAVKSAYAKKQETQSFHVKNGNGSHLTTVTALEEPRNTTLGKGRKDAVEKEEPQNIRESREIHCVSLDRELDEGQSFGKELASDENTKSEQSDTEGEEAPMQMTELEHLLQCIGALQSLVSSGVLKKNGRARKPEFSECDESRHRETDDHDCYTPLPRFIFDFEGGGREQKIHVFGGGKSLEKQGVGKMPRPAQGVLRAREASSPPTVERRKWESEDLFSDREDNRLEAFLEARRVNLDRDLGFNLLFSGMAHDTDVEERELMEILRLVKRSGKGRNTNSWNHNFGYEQCSQDRWYSWGGEETYREQRRRLHEFVQRELHGEED</sequence>
<feature type="compositionally biased region" description="Polar residues" evidence="1">
    <location>
        <begin position="345"/>
        <end position="354"/>
    </location>
</feature>
<dbReference type="EMBL" id="LN714494">
    <property type="protein sequence ID" value="CEL73004.1"/>
    <property type="molecule type" value="Genomic_DNA"/>
</dbReference>
<feature type="compositionally biased region" description="Basic residues" evidence="1">
    <location>
        <begin position="1272"/>
        <end position="1284"/>
    </location>
</feature>
<feature type="compositionally biased region" description="Basic and acidic residues" evidence="1">
    <location>
        <begin position="1662"/>
        <end position="1680"/>
    </location>
</feature>
<feature type="region of interest" description="Disordered" evidence="1">
    <location>
        <begin position="451"/>
        <end position="476"/>
    </location>
</feature>
<feature type="compositionally biased region" description="Basic and acidic residues" evidence="1">
    <location>
        <begin position="900"/>
        <end position="922"/>
    </location>
</feature>
<accession>A0A0F7USK0</accession>
<feature type="compositionally biased region" description="Low complexity" evidence="1">
    <location>
        <begin position="546"/>
        <end position="563"/>
    </location>
</feature>
<feature type="region of interest" description="Disordered" evidence="1">
    <location>
        <begin position="494"/>
        <end position="568"/>
    </location>
</feature>
<feature type="compositionally biased region" description="Low complexity" evidence="1">
    <location>
        <begin position="1519"/>
        <end position="1533"/>
    </location>
</feature>
<feature type="region of interest" description="Disordered" evidence="1">
    <location>
        <begin position="2319"/>
        <end position="2372"/>
    </location>
</feature>
<feature type="region of interest" description="Disordered" evidence="1">
    <location>
        <begin position="418"/>
        <end position="437"/>
    </location>
</feature>
<feature type="compositionally biased region" description="Low complexity" evidence="1">
    <location>
        <begin position="1018"/>
        <end position="1029"/>
    </location>
</feature>
<feature type="compositionally biased region" description="Basic and acidic residues" evidence="1">
    <location>
        <begin position="2132"/>
        <end position="2159"/>
    </location>
</feature>
<proteinExistence type="predicted"/>
<feature type="region of interest" description="Disordered" evidence="1">
    <location>
        <begin position="1"/>
        <end position="20"/>
    </location>
</feature>
<feature type="region of interest" description="Disordered" evidence="1">
    <location>
        <begin position="2092"/>
        <end position="2111"/>
    </location>
</feature>
<feature type="compositionally biased region" description="Basic and acidic residues" evidence="1">
    <location>
        <begin position="2092"/>
        <end position="2109"/>
    </location>
</feature>
<feature type="compositionally biased region" description="Low complexity" evidence="1">
    <location>
        <begin position="1465"/>
        <end position="1476"/>
    </location>
</feature>
<reference evidence="2" key="1">
    <citation type="journal article" date="2015" name="PLoS ONE">
        <title>Comprehensive Evaluation of Toxoplasma gondii VEG and Neospora caninum LIV Genomes with Tachyzoite Stage Transcriptome and Proteome Defines Novel Transcript Features.</title>
        <authorList>
            <person name="Ramaprasad A."/>
            <person name="Mourier T."/>
            <person name="Naeem R."/>
            <person name="Malas T.B."/>
            <person name="Moussa E."/>
            <person name="Panigrahi A."/>
            <person name="Vermont S.J."/>
            <person name="Otto T.D."/>
            <person name="Wastling J."/>
            <person name="Pain A."/>
        </authorList>
    </citation>
    <scope>NUCLEOTIDE SEQUENCE</scope>
    <source>
        <strain evidence="2">VEG</strain>
    </source>
</reference>
<feature type="compositionally biased region" description="Basic and acidic residues" evidence="1">
    <location>
        <begin position="1782"/>
        <end position="1799"/>
    </location>
</feature>
<feature type="region of interest" description="Disordered" evidence="1">
    <location>
        <begin position="873"/>
        <end position="1097"/>
    </location>
</feature>
<feature type="compositionally biased region" description="Basic and acidic residues" evidence="1">
    <location>
        <begin position="873"/>
        <end position="889"/>
    </location>
</feature>
<feature type="compositionally biased region" description="Polar residues" evidence="1">
    <location>
        <begin position="2554"/>
        <end position="2571"/>
    </location>
</feature>
<feature type="compositionally biased region" description="Basic and acidic residues" evidence="1">
    <location>
        <begin position="947"/>
        <end position="994"/>
    </location>
</feature>
<feature type="compositionally biased region" description="Basic and acidic residues" evidence="1">
    <location>
        <begin position="1032"/>
        <end position="1041"/>
    </location>
</feature>